<dbReference type="SUPFAM" id="SSF49764">
    <property type="entry name" value="HSP20-like chaperones"/>
    <property type="match status" value="1"/>
</dbReference>
<sequence length="217" mass="24695">MDSRRLELQQDIAELDKLISQSARQSVQARLLMFRAELQTELDSLAPPPPKVTTEEVKIDGPEPKDNLVYKPIERFAWDQEGKDVKIYVTSLGDLRGAKDKVTMTHTPESVDVKIVDLDGLNYRLRFARLHKPIASCRISYKSSGFSLTLKKKEDAHWDSLEFKAPVVGKGEEKDPEEDSKDPGASLMKMMQDLYQNGDEDMKRTIAEAWSKAQEKK</sequence>
<gene>
    <name evidence="4" type="ORF">BSTOLATCC_MIC24172</name>
</gene>
<dbReference type="InterPro" id="IPR007052">
    <property type="entry name" value="CS_dom"/>
</dbReference>
<feature type="domain" description="CS" evidence="3">
    <location>
        <begin position="71"/>
        <end position="162"/>
    </location>
</feature>
<dbReference type="PROSITE" id="PS51048">
    <property type="entry name" value="SGS"/>
    <property type="match status" value="1"/>
</dbReference>
<evidence type="ECO:0000313" key="4">
    <source>
        <dbReference type="EMBL" id="CAG9319621.1"/>
    </source>
</evidence>
<dbReference type="PROSITE" id="PS51203">
    <property type="entry name" value="CS"/>
    <property type="match status" value="1"/>
</dbReference>
<dbReference type="InterPro" id="IPR008978">
    <property type="entry name" value="HSP20-like_chaperone"/>
</dbReference>
<keyword evidence="5" id="KW-1185">Reference proteome</keyword>
<dbReference type="InterPro" id="IPR037201">
    <property type="entry name" value="CacyBP_N"/>
</dbReference>
<accession>A0AAU9J1J7</accession>
<dbReference type="InterPro" id="IPR052289">
    <property type="entry name" value="Calcyclin-binding_UBL-bridge"/>
</dbReference>
<feature type="region of interest" description="Disordered" evidence="1">
    <location>
        <begin position="167"/>
        <end position="194"/>
    </location>
</feature>
<feature type="domain" description="SGS" evidence="2">
    <location>
        <begin position="147"/>
        <end position="217"/>
    </location>
</feature>
<dbReference type="PANTHER" id="PTHR13164:SF3">
    <property type="entry name" value="CALCYCLIN-BINDING PROTEIN"/>
    <property type="match status" value="1"/>
</dbReference>
<evidence type="ECO:0000256" key="1">
    <source>
        <dbReference type="SAM" id="MobiDB-lite"/>
    </source>
</evidence>
<dbReference type="PANTHER" id="PTHR13164">
    <property type="entry name" value="CALICYLIN BINDING PROTEIN"/>
    <property type="match status" value="1"/>
</dbReference>
<evidence type="ECO:0008006" key="6">
    <source>
        <dbReference type="Google" id="ProtNLM"/>
    </source>
</evidence>
<dbReference type="InterPro" id="IPR007699">
    <property type="entry name" value="SGS_dom"/>
</dbReference>
<comment type="caution">
    <text evidence="4">The sequence shown here is derived from an EMBL/GenBank/DDBJ whole genome shotgun (WGS) entry which is preliminary data.</text>
</comment>
<organism evidence="4 5">
    <name type="scientific">Blepharisma stoltei</name>
    <dbReference type="NCBI Taxonomy" id="1481888"/>
    <lineage>
        <taxon>Eukaryota</taxon>
        <taxon>Sar</taxon>
        <taxon>Alveolata</taxon>
        <taxon>Ciliophora</taxon>
        <taxon>Postciliodesmatophora</taxon>
        <taxon>Heterotrichea</taxon>
        <taxon>Heterotrichida</taxon>
        <taxon>Blepharismidae</taxon>
        <taxon>Blepharisma</taxon>
    </lineage>
</organism>
<dbReference type="AlphaFoldDB" id="A0AAU9J1J7"/>
<evidence type="ECO:0000313" key="5">
    <source>
        <dbReference type="Proteomes" id="UP001162131"/>
    </source>
</evidence>
<protein>
    <recommendedName>
        <fullName evidence="6">Calcyclin-binding protein</fullName>
    </recommendedName>
</protein>
<dbReference type="EMBL" id="CAJZBQ010000023">
    <property type="protein sequence ID" value="CAG9319621.1"/>
    <property type="molecule type" value="Genomic_DNA"/>
</dbReference>
<dbReference type="GO" id="GO:0005634">
    <property type="term" value="C:nucleus"/>
    <property type="evidence" value="ECO:0007669"/>
    <property type="project" value="TreeGrafter"/>
</dbReference>
<dbReference type="Proteomes" id="UP001162131">
    <property type="component" value="Unassembled WGS sequence"/>
</dbReference>
<evidence type="ECO:0000259" key="3">
    <source>
        <dbReference type="PROSITE" id="PS51203"/>
    </source>
</evidence>
<proteinExistence type="predicted"/>
<name>A0AAU9J1J7_9CILI</name>
<reference evidence="4" key="1">
    <citation type="submission" date="2021-09" db="EMBL/GenBank/DDBJ databases">
        <authorList>
            <consortium name="AG Swart"/>
            <person name="Singh M."/>
            <person name="Singh A."/>
            <person name="Seah K."/>
            <person name="Emmerich C."/>
        </authorList>
    </citation>
    <scope>NUCLEOTIDE SEQUENCE</scope>
    <source>
        <strain evidence="4">ATCC30299</strain>
    </source>
</reference>
<dbReference type="Gene3D" id="2.60.40.790">
    <property type="match status" value="1"/>
</dbReference>
<evidence type="ECO:0000259" key="2">
    <source>
        <dbReference type="PROSITE" id="PS51048"/>
    </source>
</evidence>
<dbReference type="SUPFAM" id="SSF140106">
    <property type="entry name" value="Calcyclin-binding protein-like"/>
    <property type="match status" value="1"/>
</dbReference>